<evidence type="ECO:0008006" key="4">
    <source>
        <dbReference type="Google" id="ProtNLM"/>
    </source>
</evidence>
<evidence type="ECO:0000313" key="3">
    <source>
        <dbReference type="EMBL" id="CAA6813450.1"/>
    </source>
</evidence>
<evidence type="ECO:0000313" key="2">
    <source>
        <dbReference type="EMBL" id="CAA6808900.1"/>
    </source>
</evidence>
<dbReference type="SUPFAM" id="SSF56349">
    <property type="entry name" value="DNA breaking-rejoining enzymes"/>
    <property type="match status" value="1"/>
</dbReference>
<dbReference type="AlphaFoldDB" id="A0A6S6SY65"/>
<dbReference type="EMBL" id="CACVAW010000034">
    <property type="protein sequence ID" value="CAA6808900.1"/>
    <property type="molecule type" value="Genomic_DNA"/>
</dbReference>
<dbReference type="InterPro" id="IPR013762">
    <property type="entry name" value="Integrase-like_cat_sf"/>
</dbReference>
<dbReference type="InterPro" id="IPR011010">
    <property type="entry name" value="DNA_brk_join_enz"/>
</dbReference>
<dbReference type="Gene3D" id="1.10.443.10">
    <property type="entry name" value="Intergrase catalytic core"/>
    <property type="match status" value="1"/>
</dbReference>
<organism evidence="3">
    <name type="scientific">uncultured Campylobacterales bacterium</name>
    <dbReference type="NCBI Taxonomy" id="352960"/>
    <lineage>
        <taxon>Bacteria</taxon>
        <taxon>Pseudomonadati</taxon>
        <taxon>Campylobacterota</taxon>
        <taxon>Epsilonproteobacteria</taxon>
        <taxon>Campylobacterales</taxon>
        <taxon>environmental samples</taxon>
    </lineage>
</organism>
<dbReference type="GO" id="GO:0015074">
    <property type="term" value="P:DNA integration"/>
    <property type="evidence" value="ECO:0007669"/>
    <property type="project" value="InterPro"/>
</dbReference>
<proteinExistence type="predicted"/>
<gene>
    <name evidence="3" type="ORF">HELGO_WM22785</name>
    <name evidence="2" type="ORF">HELGO_WM42668</name>
</gene>
<protein>
    <recommendedName>
        <fullName evidence="4">Tyr recombinase domain-containing protein</fullName>
    </recommendedName>
</protein>
<dbReference type="GO" id="GO:0003677">
    <property type="term" value="F:DNA binding"/>
    <property type="evidence" value="ECO:0007669"/>
    <property type="project" value="InterPro"/>
</dbReference>
<evidence type="ECO:0000256" key="1">
    <source>
        <dbReference type="ARBA" id="ARBA00023172"/>
    </source>
</evidence>
<accession>A0A6S6SY65</accession>
<sequence length="73" mass="8802">MQITQKLCDRLQINKKITPHSFRKTFIELSLNKNENYNNIMNATGHKTSQMIRYYDYRDKVKNNAINGFWDVF</sequence>
<reference evidence="3" key="1">
    <citation type="submission" date="2020-01" db="EMBL/GenBank/DDBJ databases">
        <authorList>
            <person name="Meier V. D."/>
            <person name="Meier V D."/>
        </authorList>
    </citation>
    <scope>NUCLEOTIDE SEQUENCE</scope>
    <source>
        <strain evidence="3">HLG_WM_MAG_12</strain>
    </source>
</reference>
<name>A0A6S6SY65_9BACT</name>
<dbReference type="GO" id="GO:0006310">
    <property type="term" value="P:DNA recombination"/>
    <property type="evidence" value="ECO:0007669"/>
    <property type="project" value="UniProtKB-KW"/>
</dbReference>
<dbReference type="EMBL" id="CACVAW010000056">
    <property type="protein sequence ID" value="CAA6813450.1"/>
    <property type="molecule type" value="Genomic_DNA"/>
</dbReference>
<keyword evidence="1" id="KW-0233">DNA recombination</keyword>